<dbReference type="InterPro" id="IPR008220">
    <property type="entry name" value="HAT_MetX-like"/>
</dbReference>
<evidence type="ECO:0000259" key="3">
    <source>
        <dbReference type="Pfam" id="PF00561"/>
    </source>
</evidence>
<evidence type="ECO:0000313" key="4">
    <source>
        <dbReference type="EMBL" id="NMH58849.1"/>
    </source>
</evidence>
<feature type="active site" evidence="2">
    <location>
        <position position="342"/>
    </location>
</feature>
<comment type="caution">
    <text evidence="4">The sequence shown here is derived from an EMBL/GenBank/DDBJ whole genome shotgun (WGS) entry which is preliminary data.</text>
</comment>
<dbReference type="PIRSF" id="PIRSF000443">
    <property type="entry name" value="Homoser_Ac_trans"/>
    <property type="match status" value="1"/>
</dbReference>
<dbReference type="InterPro" id="IPR000073">
    <property type="entry name" value="AB_hydrolase_1"/>
</dbReference>
<dbReference type="SUPFAM" id="SSF53474">
    <property type="entry name" value="alpha/beta-Hydrolases"/>
    <property type="match status" value="1"/>
</dbReference>
<dbReference type="Gene3D" id="3.40.50.1820">
    <property type="entry name" value="alpha/beta hydrolase"/>
    <property type="match status" value="1"/>
</dbReference>
<dbReference type="PANTHER" id="PTHR32268:SF11">
    <property type="entry name" value="HOMOSERINE O-ACETYLTRANSFERASE"/>
    <property type="match status" value="1"/>
</dbReference>
<evidence type="ECO:0000313" key="5">
    <source>
        <dbReference type="Proteomes" id="UP000709336"/>
    </source>
</evidence>
<comment type="caution">
    <text evidence="2">Lacks conserved residue(s) required for the propagation of feature annotation.</text>
</comment>
<dbReference type="Gene3D" id="1.10.1740.110">
    <property type="match status" value="1"/>
</dbReference>
<dbReference type="RefSeq" id="WP_169209396.1">
    <property type="nucleotide sequence ID" value="NZ_JAATNW010000001.1"/>
</dbReference>
<evidence type="ECO:0000256" key="1">
    <source>
        <dbReference type="ARBA" id="ARBA00022679"/>
    </source>
</evidence>
<dbReference type="EMBL" id="JAATNW010000001">
    <property type="protein sequence ID" value="NMH58849.1"/>
    <property type="molecule type" value="Genomic_DNA"/>
</dbReference>
<comment type="similarity">
    <text evidence="2">Belongs to the AB hydrolase superfamily. MetX family.</text>
</comment>
<comment type="subunit">
    <text evidence="2">Homodimer.</text>
</comment>
<keyword evidence="1 2" id="KW-0808">Transferase</keyword>
<dbReference type="Proteomes" id="UP000709336">
    <property type="component" value="Unassembled WGS sequence"/>
</dbReference>
<comment type="subcellular location">
    <subcellularLocation>
        <location evidence="2">Cytoplasm</location>
    </subcellularLocation>
</comment>
<gene>
    <name evidence="4" type="ORF">HCJ96_02290</name>
</gene>
<feature type="domain" description="AB hydrolase-1" evidence="3">
    <location>
        <begin position="140"/>
        <end position="249"/>
    </location>
</feature>
<dbReference type="HAMAP" id="MF_00296">
    <property type="entry name" value="MetX_acyltransf"/>
    <property type="match status" value="1"/>
</dbReference>
<name>A0ABX1QX73_9ALTE</name>
<keyword evidence="5" id="KW-1185">Reference proteome</keyword>
<dbReference type="InterPro" id="IPR029058">
    <property type="entry name" value="AB_hydrolase_fold"/>
</dbReference>
<reference evidence="4 5" key="1">
    <citation type="submission" date="2020-03" db="EMBL/GenBank/DDBJ databases">
        <title>Alteromonas ponticola sp. nov., isolated from seawater.</title>
        <authorList>
            <person name="Yoon J.-H."/>
            <person name="Kim Y.-O."/>
        </authorList>
    </citation>
    <scope>NUCLEOTIDE SEQUENCE [LARGE SCALE GENOMIC DNA]</scope>
    <source>
        <strain evidence="4 5">MYP5</strain>
    </source>
</reference>
<dbReference type="Pfam" id="PF00561">
    <property type="entry name" value="Abhydrolase_1"/>
    <property type="match status" value="1"/>
</dbReference>
<accession>A0ABX1QX73</accession>
<proteinExistence type="inferred from homology"/>
<keyword evidence="2" id="KW-0028">Amino-acid biosynthesis</keyword>
<keyword evidence="2" id="KW-0963">Cytoplasm</keyword>
<dbReference type="NCBIfam" id="NF005262">
    <property type="entry name" value="PRK06765.1"/>
    <property type="match status" value="1"/>
</dbReference>
<dbReference type="GO" id="GO:0004414">
    <property type="term" value="F:homoserine O-acetyltransferase activity"/>
    <property type="evidence" value="ECO:0007669"/>
    <property type="project" value="UniProtKB-EC"/>
</dbReference>
<protein>
    <recommendedName>
        <fullName evidence="2">Probable acyltransferase</fullName>
        <ecNumber evidence="2">2.3.1.-</ecNumber>
    </recommendedName>
</protein>
<dbReference type="PANTHER" id="PTHR32268">
    <property type="entry name" value="HOMOSERINE O-ACETYLTRANSFERASE"/>
    <property type="match status" value="1"/>
</dbReference>
<organism evidence="4 5">
    <name type="scientific">Alteromonas ponticola</name>
    <dbReference type="NCBI Taxonomy" id="2720613"/>
    <lineage>
        <taxon>Bacteria</taxon>
        <taxon>Pseudomonadati</taxon>
        <taxon>Pseudomonadota</taxon>
        <taxon>Gammaproteobacteria</taxon>
        <taxon>Alteromonadales</taxon>
        <taxon>Alteromonadaceae</taxon>
        <taxon>Alteromonas/Salinimonas group</taxon>
        <taxon>Alteromonas</taxon>
    </lineage>
</organism>
<dbReference type="EC" id="2.3.1.-" evidence="2"/>
<sequence>MEKIVFICLILCLSAVTEARPAKDELLVEKQTFTTQEFALFNGEVLPEVKVGWESYGKLNTDKSNVILITHYFTGTSHAAGKYHPDDPAPGYWDAIIGPGKAIDTNKFFVISVDSLANLNVFDENVVTTGPASINPATNKPWGTDFPVVTIRDFVNIQKAVLQSLGIDSLHAVIGPSMGSMQALDWAAAYPEMVERVISVIGSGESDAWTTALLEQWTIPIKLDAKWNNGHYSLNDIPKAGLTAALMLITQQALTPEFFNNQGKQLNYMPLESAPLNSIASSHSIVDWLRQRAAARAENMDPNSLLYLARACQLYVAGHDNSLAKGLKKVTAPSLFLPSSSDLLLMPYLADSPNQQLGQSSKLLTLEGQLGHLEGVLNIQQHAKTITTFLTHPVR</sequence>
<evidence type="ECO:0000256" key="2">
    <source>
        <dbReference type="HAMAP-Rule" id="MF_00296"/>
    </source>
</evidence>
<keyword evidence="2 4" id="KW-0012">Acyltransferase</keyword>